<proteinExistence type="predicted"/>
<feature type="chain" id="PRO_5045287137" evidence="1">
    <location>
        <begin position="25"/>
        <end position="125"/>
    </location>
</feature>
<protein>
    <submittedName>
        <fullName evidence="2">Uncharacterized protein</fullName>
    </submittedName>
</protein>
<keyword evidence="3" id="KW-1185">Reference proteome</keyword>
<evidence type="ECO:0000313" key="3">
    <source>
        <dbReference type="Proteomes" id="UP001203338"/>
    </source>
</evidence>
<dbReference type="Proteomes" id="UP001203338">
    <property type="component" value="Unassembled WGS sequence"/>
</dbReference>
<evidence type="ECO:0000313" key="2">
    <source>
        <dbReference type="EMBL" id="MCL6270752.1"/>
    </source>
</evidence>
<dbReference type="EMBL" id="JAMFLX010000016">
    <property type="protein sequence ID" value="MCL6270752.1"/>
    <property type="molecule type" value="Genomic_DNA"/>
</dbReference>
<comment type="caution">
    <text evidence="2">The sequence shown here is derived from an EMBL/GenBank/DDBJ whole genome shotgun (WGS) entry which is preliminary data.</text>
</comment>
<sequence>MKKLLNGFVIRLLILLAFSPVVSAEQAKGVIEEIQICATGRTDWIRLLQFRIGDKWFSTLADYYGHSTGDVDNEVSSSMLFMAFSQNLTLDVRFSGGWGDYENACGIPRGNSFHAVRGDYLRITK</sequence>
<name>A0ABT0PH99_9GAMM</name>
<accession>A0ABT0PH99</accession>
<evidence type="ECO:0000256" key="1">
    <source>
        <dbReference type="SAM" id="SignalP"/>
    </source>
</evidence>
<dbReference type="RefSeq" id="WP_249700035.1">
    <property type="nucleotide sequence ID" value="NZ_JAMFLX010000016.1"/>
</dbReference>
<reference evidence="2 3" key="1">
    <citation type="submission" date="2022-05" db="EMBL/GenBank/DDBJ databases">
        <authorList>
            <person name="Park J.-S."/>
        </authorList>
    </citation>
    <scope>NUCLEOTIDE SEQUENCE [LARGE SCALE GENOMIC DNA]</scope>
    <source>
        <strain evidence="2 3">2012CJ34-2</strain>
    </source>
</reference>
<gene>
    <name evidence="2" type="ORF">M3P05_12540</name>
</gene>
<keyword evidence="1" id="KW-0732">Signal</keyword>
<organism evidence="2 3">
    <name type="scientific">Parendozoicomonas callyspongiae</name>
    <dbReference type="NCBI Taxonomy" id="2942213"/>
    <lineage>
        <taxon>Bacteria</taxon>
        <taxon>Pseudomonadati</taxon>
        <taxon>Pseudomonadota</taxon>
        <taxon>Gammaproteobacteria</taxon>
        <taxon>Oceanospirillales</taxon>
        <taxon>Endozoicomonadaceae</taxon>
        <taxon>Parendozoicomonas</taxon>
    </lineage>
</organism>
<feature type="signal peptide" evidence="1">
    <location>
        <begin position="1"/>
        <end position="24"/>
    </location>
</feature>